<organism evidence="2 3">
    <name type="scientific">Sphingopyxis granuli</name>
    <dbReference type="NCBI Taxonomy" id="267128"/>
    <lineage>
        <taxon>Bacteria</taxon>
        <taxon>Pseudomonadati</taxon>
        <taxon>Pseudomonadota</taxon>
        <taxon>Alphaproteobacteria</taxon>
        <taxon>Sphingomonadales</taxon>
        <taxon>Sphingomonadaceae</taxon>
        <taxon>Sphingopyxis</taxon>
    </lineage>
</organism>
<proteinExistence type="predicted"/>
<evidence type="ECO:0000313" key="3">
    <source>
        <dbReference type="Proteomes" id="UP000058599"/>
    </source>
</evidence>
<gene>
    <name evidence="2" type="ORF">SGRAN_3875</name>
</gene>
<keyword evidence="3" id="KW-1185">Reference proteome</keyword>
<evidence type="ECO:0008006" key="4">
    <source>
        <dbReference type="Google" id="ProtNLM"/>
    </source>
</evidence>
<sequence>MIRRRVLLCLAVLLPAAVAGCASREREARETFAERFTCPIERVTATKVDGARRSEVHQRATPIPDPPAEIRADPARLAQWTESHRVSPGFDWYYEGYRAAGCGHRAEYLCTCPIEAPIAKQAACTCEAPSVPLLPDGMQGERE</sequence>
<dbReference type="EMBL" id="CP012199">
    <property type="protein sequence ID" value="AMG76207.1"/>
    <property type="molecule type" value="Genomic_DNA"/>
</dbReference>
<evidence type="ECO:0000256" key="1">
    <source>
        <dbReference type="SAM" id="SignalP"/>
    </source>
</evidence>
<feature type="chain" id="PRO_5041679155" description="Lipoprotein" evidence="1">
    <location>
        <begin position="20"/>
        <end position="143"/>
    </location>
</feature>
<protein>
    <recommendedName>
        <fullName evidence="4">Lipoprotein</fullName>
    </recommendedName>
</protein>
<dbReference type="Proteomes" id="UP000058599">
    <property type="component" value="Chromosome"/>
</dbReference>
<reference evidence="2 3" key="1">
    <citation type="journal article" date="2016" name="BMC Genomics">
        <title>Genomic analysis of the nitrate-respiring Sphingopyxis granuli (formerly Sphingomonas macrogoltabida) strain TFA.</title>
        <authorList>
            <person name="Garcia-Romero I."/>
            <person name="Perez-Pulido A.J."/>
            <person name="Gonzalez-Flores Y.E."/>
            <person name="Reyes-Ramirez F."/>
            <person name="Santero E."/>
            <person name="Floriano B."/>
        </authorList>
    </citation>
    <scope>NUCLEOTIDE SEQUENCE [LARGE SCALE GENOMIC DNA]</scope>
    <source>
        <strain evidence="2 3">TFA</strain>
    </source>
</reference>
<keyword evidence="1" id="KW-0732">Signal</keyword>
<dbReference type="RefSeq" id="WP_067186301.1">
    <property type="nucleotide sequence ID" value="NZ_CP012199.1"/>
</dbReference>
<dbReference type="PROSITE" id="PS51257">
    <property type="entry name" value="PROKAR_LIPOPROTEIN"/>
    <property type="match status" value="1"/>
</dbReference>
<feature type="signal peptide" evidence="1">
    <location>
        <begin position="1"/>
        <end position="19"/>
    </location>
</feature>
<evidence type="ECO:0000313" key="2">
    <source>
        <dbReference type="EMBL" id="AMG76207.1"/>
    </source>
</evidence>
<accession>A0AA86L6A1</accession>
<name>A0AA86L6A1_9SPHN</name>
<dbReference type="KEGG" id="sgi:SGRAN_3875"/>
<dbReference type="AlphaFoldDB" id="A0AA86L6A1"/>